<dbReference type="Pfam" id="PF09952">
    <property type="entry name" value="AbiEi_2"/>
    <property type="match status" value="1"/>
</dbReference>
<dbReference type="InterPro" id="IPR019238">
    <property type="entry name" value="AbiEi_2"/>
</dbReference>
<accession>A0A972NYP2</accession>
<dbReference type="EMBL" id="WOEZ01000242">
    <property type="protein sequence ID" value="NPT60844.1"/>
    <property type="molecule type" value="Genomic_DNA"/>
</dbReference>
<organism evidence="2 3">
    <name type="scientific">Paraburkholderia elongata</name>
    <dbReference type="NCBI Taxonomy" id="2675747"/>
    <lineage>
        <taxon>Bacteria</taxon>
        <taxon>Pseudomonadati</taxon>
        <taxon>Pseudomonadota</taxon>
        <taxon>Betaproteobacteria</taxon>
        <taxon>Burkholderiales</taxon>
        <taxon>Burkholderiaceae</taxon>
        <taxon>Paraburkholderia</taxon>
    </lineage>
</organism>
<comment type="caution">
    <text evidence="2">The sequence shown here is derived from an EMBL/GenBank/DDBJ whole genome shotgun (WGS) entry which is preliminary data.</text>
</comment>
<keyword evidence="3" id="KW-1185">Reference proteome</keyword>
<proteinExistence type="predicted"/>
<dbReference type="Proteomes" id="UP000655523">
    <property type="component" value="Unassembled WGS sequence"/>
</dbReference>
<protein>
    <submittedName>
        <fullName evidence="2">Uncharacterized protein</fullName>
    </submittedName>
</protein>
<sequence>MFLLNQRRGIRHGVSARERCLRGAGWGVSIWTDVGGVRSAANHPEAVHQRTRLRGPASAGQLKASRTTIYTQSPVRREFMLAARLRPDARGGVEILEAFWPRTSLPATQPPSVHPLVHPLLIYADLVATGDSRSLSIAEQISEDHAAQNTKPAMQDDI</sequence>
<feature type="region of interest" description="Disordered" evidence="1">
    <location>
        <begin position="43"/>
        <end position="64"/>
    </location>
</feature>
<name>A0A972NYP2_9BURK</name>
<gene>
    <name evidence="2" type="ORF">GNZ13_41445</name>
</gene>
<evidence type="ECO:0000313" key="3">
    <source>
        <dbReference type="Proteomes" id="UP000655523"/>
    </source>
</evidence>
<dbReference type="AlphaFoldDB" id="A0A972NYP2"/>
<evidence type="ECO:0000256" key="1">
    <source>
        <dbReference type="SAM" id="MobiDB-lite"/>
    </source>
</evidence>
<evidence type="ECO:0000313" key="2">
    <source>
        <dbReference type="EMBL" id="NPT60844.1"/>
    </source>
</evidence>
<reference evidence="2 3" key="1">
    <citation type="submission" date="2019-11" db="EMBL/GenBank/DDBJ databases">
        <title>Metabolism of dissolved organic matter in forest soils.</title>
        <authorList>
            <person name="Cyle K.T."/>
            <person name="Wilhelm R.C."/>
            <person name="Martinez C.E."/>
        </authorList>
    </citation>
    <scope>NUCLEOTIDE SEQUENCE [LARGE SCALE GENOMIC DNA]</scope>
    <source>
        <strain evidence="2 3">5N</strain>
    </source>
</reference>